<dbReference type="AlphaFoldDB" id="A0A392NSZ4"/>
<dbReference type="InterPro" id="IPR005135">
    <property type="entry name" value="Endo/exonuclease/phosphatase"/>
</dbReference>
<dbReference type="Proteomes" id="UP000265520">
    <property type="component" value="Unassembled WGS sequence"/>
</dbReference>
<evidence type="ECO:0000259" key="1">
    <source>
        <dbReference type="Pfam" id="PF03372"/>
    </source>
</evidence>
<dbReference type="InterPro" id="IPR036691">
    <property type="entry name" value="Endo/exonu/phosph_ase_sf"/>
</dbReference>
<dbReference type="PANTHER" id="PTHR35218">
    <property type="entry name" value="RNASE H DOMAIN-CONTAINING PROTEIN"/>
    <property type="match status" value="1"/>
</dbReference>
<dbReference type="SUPFAM" id="SSF56219">
    <property type="entry name" value="DNase I-like"/>
    <property type="match status" value="1"/>
</dbReference>
<keyword evidence="3" id="KW-1185">Reference proteome</keyword>
<feature type="domain" description="Endonuclease/exonuclease/phosphatase" evidence="1">
    <location>
        <begin position="4"/>
        <end position="160"/>
    </location>
</feature>
<dbReference type="EMBL" id="LXQA010048824">
    <property type="protein sequence ID" value="MCI02340.1"/>
    <property type="molecule type" value="Genomic_DNA"/>
</dbReference>
<evidence type="ECO:0000313" key="3">
    <source>
        <dbReference type="Proteomes" id="UP000265520"/>
    </source>
</evidence>
<comment type="caution">
    <text evidence="2">The sequence shown here is derived from an EMBL/GenBank/DDBJ whole genome shotgun (WGS) entry which is preliminary data.</text>
</comment>
<accession>A0A392NSZ4</accession>
<feature type="non-terminal residue" evidence="2">
    <location>
        <position position="165"/>
    </location>
</feature>
<evidence type="ECO:0000313" key="2">
    <source>
        <dbReference type="EMBL" id="MCI02340.1"/>
    </source>
</evidence>
<name>A0A392NSZ4_9FABA</name>
<dbReference type="Gene3D" id="3.60.10.10">
    <property type="entry name" value="Endonuclease/exonuclease/phosphatase"/>
    <property type="match status" value="1"/>
</dbReference>
<proteinExistence type="predicted"/>
<dbReference type="PANTHER" id="PTHR35218:SF9">
    <property type="entry name" value="ENDONUCLEASE_EXONUCLEASE_PHOSPHATASE DOMAIN-CONTAINING PROTEIN"/>
    <property type="match status" value="1"/>
</dbReference>
<gene>
    <name evidence="2" type="ORF">A2U01_0023372</name>
</gene>
<protein>
    <recommendedName>
        <fullName evidence="1">Endonuclease/exonuclease/phosphatase domain-containing protein</fullName>
    </recommendedName>
</protein>
<reference evidence="2 3" key="1">
    <citation type="journal article" date="2018" name="Front. Plant Sci.">
        <title>Red Clover (Trifolium pratense) and Zigzag Clover (T. medium) - A Picture of Genomic Similarities and Differences.</title>
        <authorList>
            <person name="Dluhosova J."/>
            <person name="Istvanek J."/>
            <person name="Nedelnik J."/>
            <person name="Repkova J."/>
        </authorList>
    </citation>
    <scope>NUCLEOTIDE SEQUENCE [LARGE SCALE GENOMIC DNA]</scope>
    <source>
        <strain evidence="3">cv. 10/8</strain>
        <tissue evidence="2">Leaf</tissue>
    </source>
</reference>
<organism evidence="2 3">
    <name type="scientific">Trifolium medium</name>
    <dbReference type="NCBI Taxonomy" id="97028"/>
    <lineage>
        <taxon>Eukaryota</taxon>
        <taxon>Viridiplantae</taxon>
        <taxon>Streptophyta</taxon>
        <taxon>Embryophyta</taxon>
        <taxon>Tracheophyta</taxon>
        <taxon>Spermatophyta</taxon>
        <taxon>Magnoliopsida</taxon>
        <taxon>eudicotyledons</taxon>
        <taxon>Gunneridae</taxon>
        <taxon>Pentapetalae</taxon>
        <taxon>rosids</taxon>
        <taxon>fabids</taxon>
        <taxon>Fabales</taxon>
        <taxon>Fabaceae</taxon>
        <taxon>Papilionoideae</taxon>
        <taxon>50 kb inversion clade</taxon>
        <taxon>NPAAA clade</taxon>
        <taxon>Hologalegina</taxon>
        <taxon>IRL clade</taxon>
        <taxon>Trifolieae</taxon>
        <taxon>Trifolium</taxon>
    </lineage>
</organism>
<dbReference type="Pfam" id="PF03372">
    <property type="entry name" value="Exo_endo_phos"/>
    <property type="match status" value="1"/>
</dbReference>
<sequence>MKTLSWNCRGLGSPRAVQALLRLTRLENPQLVFLMETRLKVDEMERIRSRCGFSSCLSVACSGSGRDRAGGLSLLWQDQVGHKWLCIGDLNDTLQADDKKGGLLRSQSQLGIGRQTVVACGLNDMGFEGYPFTWTNGRQGSENVQCRLDRALGTEDFLNRFSPWK</sequence>
<dbReference type="GO" id="GO:0003824">
    <property type="term" value="F:catalytic activity"/>
    <property type="evidence" value="ECO:0007669"/>
    <property type="project" value="InterPro"/>
</dbReference>